<dbReference type="OMA" id="IYGATKW"/>
<evidence type="ECO:0000313" key="6">
    <source>
        <dbReference type="Proteomes" id="UP001190825"/>
    </source>
</evidence>
<dbReference type="InterPro" id="IPR020904">
    <property type="entry name" value="Sc_DH/Rdtase_CS"/>
</dbReference>
<reference evidence="4" key="1">
    <citation type="submission" date="2017-04" db="EMBL/GenBank/DDBJ databases">
        <authorList>
            <person name="Porter S."/>
            <person name="Friesen M.L."/>
            <person name="Faber-Hammond J."/>
        </authorList>
    </citation>
    <scope>NUCLEOTIDE SEQUENCE</scope>
    <source>
        <strain evidence="4">Str16</strain>
    </source>
</reference>
<dbReference type="Gene3D" id="3.40.50.720">
    <property type="entry name" value="NAD(P)-binding Rossmann-like Domain"/>
    <property type="match status" value="1"/>
</dbReference>
<dbReference type="SUPFAM" id="SSF51735">
    <property type="entry name" value="NAD(P)-binding Rossmann-fold domains"/>
    <property type="match status" value="1"/>
</dbReference>
<name>A0A508X192_9HYPH</name>
<proteinExistence type="inferred from homology"/>
<sequence length="242" mass="26424">MADRKPLVMITGASAGIGQETARVFSAAGYPLLLIARRPELIEAMGLQNALAVAADVRDYDALAGAIRQGEARFGPVDCLINNAGISRLARLDEQDPAQWRDLVDINCLGVLNGMHAVAPGMKERRHGTIINVSSIAGRKVYPHHDVYGGTKHFVHAVSEGMRQTMSAYRVRVMVISPGVAKSEIDKTITHQNAYDFWDGGRKLLDGGLDANDIARTMLFAYQLPQNVNLQEMTITHTGQEF</sequence>
<dbReference type="EMBL" id="NBUC01000112">
    <property type="protein sequence ID" value="PLT99321.1"/>
    <property type="molecule type" value="Genomic_DNA"/>
</dbReference>
<dbReference type="FunFam" id="3.40.50.720:FF:000047">
    <property type="entry name" value="NADP-dependent L-serine/L-allo-threonine dehydrogenase"/>
    <property type="match status" value="1"/>
</dbReference>
<dbReference type="GO" id="GO:0016616">
    <property type="term" value="F:oxidoreductase activity, acting on the CH-OH group of donors, NAD or NADP as acceptor"/>
    <property type="evidence" value="ECO:0007669"/>
    <property type="project" value="UniProtKB-ARBA"/>
</dbReference>
<dbReference type="Pfam" id="PF00106">
    <property type="entry name" value="adh_short"/>
    <property type="match status" value="1"/>
</dbReference>
<dbReference type="GeneID" id="61611299"/>
<organism evidence="5">
    <name type="scientific">Sinorhizobium medicae</name>
    <dbReference type="NCBI Taxonomy" id="110321"/>
    <lineage>
        <taxon>Bacteria</taxon>
        <taxon>Pseudomonadati</taxon>
        <taxon>Pseudomonadota</taxon>
        <taxon>Alphaproteobacteria</taxon>
        <taxon>Hyphomicrobiales</taxon>
        <taxon>Rhizobiaceae</taxon>
        <taxon>Sinorhizobium/Ensifer group</taxon>
        <taxon>Sinorhizobium</taxon>
    </lineage>
</organism>
<dbReference type="Proteomes" id="UP001190825">
    <property type="component" value="Unassembled WGS sequence"/>
</dbReference>
<dbReference type="InterPro" id="IPR002347">
    <property type="entry name" value="SDR_fam"/>
</dbReference>
<evidence type="ECO:0000313" key="5">
    <source>
        <dbReference type="EMBL" id="VTZ61591.1"/>
    </source>
</evidence>
<dbReference type="PANTHER" id="PTHR43115:SF4">
    <property type="entry name" value="DEHYDROGENASE_REDUCTASE SDR FAMILY MEMBER 11"/>
    <property type="match status" value="1"/>
</dbReference>
<dbReference type="AlphaFoldDB" id="A0A508X192"/>
<accession>A0A508X192</accession>
<reference evidence="4 6" key="2">
    <citation type="journal article" date="2018" name="FEMS Microbiol. Ecol.">
        <title>Co-invading symbiotic mutualists of Medicago polymorpha retain high ancestral diversity and contain diverse accessory genomes.</title>
        <authorList>
            <person name="Porter S.S."/>
            <person name="Faber-Hammond J.J."/>
            <person name="Friesen M.L."/>
        </authorList>
    </citation>
    <scope>NUCLEOTIDE SEQUENCE [LARGE SCALE GENOMIC DNA]</scope>
    <source>
        <strain evidence="4 6">Str16</strain>
    </source>
</reference>
<keyword evidence="2" id="KW-0560">Oxidoreductase</keyword>
<protein>
    <submittedName>
        <fullName evidence="4">Oxidoreductase</fullName>
    </submittedName>
    <submittedName>
        <fullName evidence="5">Short-chain dehydrogenase/reductase SDR</fullName>
    </submittedName>
</protein>
<dbReference type="PROSITE" id="PS00061">
    <property type="entry name" value="ADH_SHORT"/>
    <property type="match status" value="1"/>
</dbReference>
<dbReference type="Proteomes" id="UP000507954">
    <property type="component" value="Unassembled WGS sequence"/>
</dbReference>
<dbReference type="EMBL" id="CABFNB010000093">
    <property type="protein sequence ID" value="VTZ61591.1"/>
    <property type="molecule type" value="Genomic_DNA"/>
</dbReference>
<dbReference type="PRINTS" id="PR00081">
    <property type="entry name" value="GDHRDH"/>
</dbReference>
<reference evidence="5" key="3">
    <citation type="submission" date="2019-06" db="EMBL/GenBank/DDBJ databases">
        <authorList>
            <person name="Le Quere A."/>
            <person name="Colella S."/>
        </authorList>
    </citation>
    <scope>NUCLEOTIDE SEQUENCE</scope>
    <source>
        <strain evidence="5">EmedicaeMD41</strain>
    </source>
</reference>
<evidence type="ECO:0000313" key="4">
    <source>
        <dbReference type="EMBL" id="PLT99321.1"/>
    </source>
</evidence>
<gene>
    <name evidence="4" type="ORF">BMJ33_23915</name>
    <name evidence="5" type="ORF">EMEDMD4_280118</name>
</gene>
<comment type="similarity">
    <text evidence="1 3">Belongs to the short-chain dehydrogenases/reductases (SDR) family.</text>
</comment>
<evidence type="ECO:0000256" key="3">
    <source>
        <dbReference type="RuleBase" id="RU000363"/>
    </source>
</evidence>
<dbReference type="PRINTS" id="PR00080">
    <property type="entry name" value="SDRFAMILY"/>
</dbReference>
<dbReference type="PANTHER" id="PTHR43115">
    <property type="entry name" value="DEHYDROGENASE/REDUCTASE SDR FAMILY MEMBER 11"/>
    <property type="match status" value="1"/>
</dbReference>
<dbReference type="RefSeq" id="WP_012066684.1">
    <property type="nucleotide sequence ID" value="NZ_ATYC01000022.1"/>
</dbReference>
<evidence type="ECO:0000256" key="2">
    <source>
        <dbReference type="ARBA" id="ARBA00023002"/>
    </source>
</evidence>
<dbReference type="InterPro" id="IPR036291">
    <property type="entry name" value="NAD(P)-bd_dom_sf"/>
</dbReference>
<keyword evidence="6" id="KW-1185">Reference proteome</keyword>
<evidence type="ECO:0000256" key="1">
    <source>
        <dbReference type="ARBA" id="ARBA00006484"/>
    </source>
</evidence>